<feature type="domain" description="N-acetylmuramoyl-L-alanine amidase" evidence="3">
    <location>
        <begin position="114"/>
        <end position="266"/>
    </location>
</feature>
<feature type="domain" description="Peptidoglycan recognition protein family" evidence="4">
    <location>
        <begin position="96"/>
        <end position="250"/>
    </location>
</feature>
<dbReference type="InterPro" id="IPR015510">
    <property type="entry name" value="PGRP"/>
</dbReference>
<comment type="similarity">
    <text evidence="1">Belongs to the N-acetylmuramoyl-L-alanine amidase 2 family.</text>
</comment>
<dbReference type="RefSeq" id="WP_241997761.1">
    <property type="nucleotide sequence ID" value="NZ_SLWM01000001.1"/>
</dbReference>
<comment type="caution">
    <text evidence="5">The sequence shown here is derived from an EMBL/GenBank/DDBJ whole genome shotgun (WGS) entry which is preliminary data.</text>
</comment>
<proteinExistence type="inferred from homology"/>
<name>A0ABY2BV86_9ACTN</name>
<gene>
    <name evidence="5" type="ORF">EV644_101768</name>
</gene>
<dbReference type="InterPro" id="IPR002502">
    <property type="entry name" value="Amidase_domain"/>
</dbReference>
<dbReference type="SMART" id="SM00644">
    <property type="entry name" value="Ami_2"/>
    <property type="match status" value="1"/>
</dbReference>
<dbReference type="PANTHER" id="PTHR11022">
    <property type="entry name" value="PEPTIDOGLYCAN RECOGNITION PROTEIN"/>
    <property type="match status" value="1"/>
</dbReference>
<dbReference type="PANTHER" id="PTHR11022:SF41">
    <property type="entry name" value="PEPTIDOGLYCAN-RECOGNITION PROTEIN LC-RELATED"/>
    <property type="match status" value="1"/>
</dbReference>
<dbReference type="SMART" id="SM00701">
    <property type="entry name" value="PGRP"/>
    <property type="match status" value="1"/>
</dbReference>
<reference evidence="5 6" key="1">
    <citation type="journal article" date="2015" name="Stand. Genomic Sci.">
        <title>Genomic Encyclopedia of Bacterial and Archaeal Type Strains, Phase III: the genomes of soil and plant-associated and newly described type strains.</title>
        <authorList>
            <person name="Whitman W.B."/>
            <person name="Woyke T."/>
            <person name="Klenk H.P."/>
            <person name="Zhou Y."/>
            <person name="Lilburn T.G."/>
            <person name="Beck B.J."/>
            <person name="De Vos P."/>
            <person name="Vandamme P."/>
            <person name="Eisen J.A."/>
            <person name="Garrity G."/>
            <person name="Hugenholtz P."/>
            <person name="Kyrpides N.C."/>
        </authorList>
    </citation>
    <scope>NUCLEOTIDE SEQUENCE [LARGE SCALE GENOMIC DNA]</scope>
    <source>
        <strain evidence="5 6">VKM Ac-2538</strain>
    </source>
</reference>
<dbReference type="InterPro" id="IPR036505">
    <property type="entry name" value="Amidase/PGRP_sf"/>
</dbReference>
<sequence length="395" mass="42869">MRIIDYCCPRKVWDHISDALAGRLTHEPSSPTGPVPSPAGPAPAGPAPTIRDARVALIQPGTLATDAEPPATAQAVPSTATQAVPLAVSAAPYAMPPVVTRRGWGADERLRDYNGAACAKPKYTSTVQAAFVHHTVDRNDYTRTQVAAMVRGMYAYHVKSRGWCDLGYNFLVDRFGRAFEGRYGGMHLPVLGAHTGSYNANSFGVSLIGNYETAAPSAASLEMTARIIAWKMDANYRSPRTTLILAGTKLLSISGHRDTTATACPGKNLYAALPWLRQRTHILMGKSVATEIYRFALRLGGFPVVGQPVWGDHATRTGRATYFGVRDIHWSVATGPHSVMGSFRTLYRKLGDSRLGLPITEMYAVKGGKRQNFQGGSMVYHTADRKVYVQYKALS</sequence>
<feature type="region of interest" description="Disordered" evidence="2">
    <location>
        <begin position="24"/>
        <end position="48"/>
    </location>
</feature>
<evidence type="ECO:0000256" key="2">
    <source>
        <dbReference type="SAM" id="MobiDB-lite"/>
    </source>
</evidence>
<evidence type="ECO:0000313" key="6">
    <source>
        <dbReference type="Proteomes" id="UP000295818"/>
    </source>
</evidence>
<evidence type="ECO:0000259" key="3">
    <source>
        <dbReference type="SMART" id="SM00644"/>
    </source>
</evidence>
<evidence type="ECO:0000313" key="5">
    <source>
        <dbReference type="EMBL" id="TCO32125.1"/>
    </source>
</evidence>
<protein>
    <submittedName>
        <fullName evidence="5">N-acetylmuramoyl-L-alanine amidase</fullName>
    </submittedName>
</protein>
<keyword evidence="6" id="KW-1185">Reference proteome</keyword>
<dbReference type="InterPro" id="IPR006619">
    <property type="entry name" value="PGRP_domain_met/bac"/>
</dbReference>
<dbReference type="Gene3D" id="3.40.80.10">
    <property type="entry name" value="Peptidoglycan recognition protein-like"/>
    <property type="match status" value="1"/>
</dbReference>
<evidence type="ECO:0000259" key="4">
    <source>
        <dbReference type="SMART" id="SM00701"/>
    </source>
</evidence>
<dbReference type="CDD" id="cd06583">
    <property type="entry name" value="PGRP"/>
    <property type="match status" value="1"/>
</dbReference>
<dbReference type="Pfam" id="PF01510">
    <property type="entry name" value="Amidase_2"/>
    <property type="match status" value="1"/>
</dbReference>
<dbReference type="Proteomes" id="UP000295818">
    <property type="component" value="Unassembled WGS sequence"/>
</dbReference>
<feature type="compositionally biased region" description="Pro residues" evidence="2">
    <location>
        <begin position="31"/>
        <end position="46"/>
    </location>
</feature>
<accession>A0ABY2BV86</accession>
<evidence type="ECO:0000256" key="1">
    <source>
        <dbReference type="ARBA" id="ARBA00007553"/>
    </source>
</evidence>
<organism evidence="5 6">
    <name type="scientific">Kribbella orskensis</name>
    <dbReference type="NCBI Taxonomy" id="2512216"/>
    <lineage>
        <taxon>Bacteria</taxon>
        <taxon>Bacillati</taxon>
        <taxon>Actinomycetota</taxon>
        <taxon>Actinomycetes</taxon>
        <taxon>Propionibacteriales</taxon>
        <taxon>Kribbellaceae</taxon>
        <taxon>Kribbella</taxon>
    </lineage>
</organism>
<dbReference type="EMBL" id="SLWM01000001">
    <property type="protein sequence ID" value="TCO32125.1"/>
    <property type="molecule type" value="Genomic_DNA"/>
</dbReference>
<dbReference type="SUPFAM" id="SSF55846">
    <property type="entry name" value="N-acetylmuramoyl-L-alanine amidase-like"/>
    <property type="match status" value="1"/>
</dbReference>